<evidence type="ECO:0000313" key="10">
    <source>
        <dbReference type="Proteomes" id="UP000191500"/>
    </source>
</evidence>
<evidence type="ECO:0000256" key="6">
    <source>
        <dbReference type="SAM" id="MobiDB-lite"/>
    </source>
</evidence>
<sequence>MAWISASNGSLQPTFLAVMTLLLLLSCTSVLLRVYCRVFLVHKVGLDDYLIVAGLVVTVGMGIMNGFHVSLGTGRHLSDLPLGEVLIPTLKHWYVYQLVYPLSVGMVKFSILAQYYRIFALKKFRKATIGVGVFVFAYTIICIFVNAFECHTKPWRAWDPSFPKGCNNLSMTYFSTAGINILTDIVILIMPLPLITKLNLRTRRKYALTAIFLTGTFASVASVIRLSALYKYTITKDVSYDAIQILIWSQVEVNVAIISASAPSLRPLFSNTFKGSSYARSYGQTPRHGTSWTPHGNDTTTSQTLGPEDSTAFGMWTNRDEDESGPVDGLGSRMASSHNDRNNSQELILVPGSNIMKTVVIEMKSERGDCD</sequence>
<keyword evidence="4 7" id="KW-0472">Membrane</keyword>
<feature type="transmembrane region" description="Helical" evidence="7">
    <location>
        <begin position="48"/>
        <end position="73"/>
    </location>
</feature>
<evidence type="ECO:0000256" key="4">
    <source>
        <dbReference type="ARBA" id="ARBA00023136"/>
    </source>
</evidence>
<dbReference type="Proteomes" id="UP000191500">
    <property type="component" value="Unassembled WGS sequence"/>
</dbReference>
<feature type="compositionally biased region" description="Polar residues" evidence="6">
    <location>
        <begin position="280"/>
        <end position="305"/>
    </location>
</feature>
<dbReference type="AlphaFoldDB" id="A0A1V6UXS9"/>
<dbReference type="STRING" id="36646.A0A1V6UXS9"/>
<comment type="caution">
    <text evidence="9">The sequence shown here is derived from an EMBL/GenBank/DDBJ whole genome shotgun (WGS) entry which is preliminary data.</text>
</comment>
<feature type="transmembrane region" description="Helical" evidence="7">
    <location>
        <begin position="15"/>
        <end position="36"/>
    </location>
</feature>
<feature type="transmembrane region" description="Helical" evidence="7">
    <location>
        <begin position="206"/>
        <end position="230"/>
    </location>
</feature>
<comment type="subcellular location">
    <subcellularLocation>
        <location evidence="1">Membrane</location>
        <topology evidence="1">Multi-pass membrane protein</topology>
    </subcellularLocation>
</comment>
<name>A0A1V6UXS9_9EURO</name>
<evidence type="ECO:0000313" key="9">
    <source>
        <dbReference type="EMBL" id="OQE43237.1"/>
    </source>
</evidence>
<feature type="transmembrane region" description="Helical" evidence="7">
    <location>
        <begin position="93"/>
        <end position="115"/>
    </location>
</feature>
<feature type="region of interest" description="Disordered" evidence="6">
    <location>
        <begin position="280"/>
        <end position="341"/>
    </location>
</feature>
<gene>
    <name evidence="9" type="ORF">PENCOP_c003G01988</name>
</gene>
<dbReference type="EMBL" id="MDDG01000003">
    <property type="protein sequence ID" value="OQE43237.1"/>
    <property type="molecule type" value="Genomic_DNA"/>
</dbReference>
<reference evidence="10" key="1">
    <citation type="journal article" date="2017" name="Nat. Microbiol.">
        <title>Global analysis of biosynthetic gene clusters reveals vast potential of secondary metabolite production in Penicillium species.</title>
        <authorList>
            <person name="Nielsen J.C."/>
            <person name="Grijseels S."/>
            <person name="Prigent S."/>
            <person name="Ji B."/>
            <person name="Dainat J."/>
            <person name="Nielsen K.F."/>
            <person name="Frisvad J.C."/>
            <person name="Workman M."/>
            <person name="Nielsen J."/>
        </authorList>
    </citation>
    <scope>NUCLEOTIDE SEQUENCE [LARGE SCALE GENOMIC DNA]</scope>
    <source>
        <strain evidence="10">IBT 31321</strain>
    </source>
</reference>
<organism evidence="9 10">
    <name type="scientific">Penicillium coprophilum</name>
    <dbReference type="NCBI Taxonomy" id="36646"/>
    <lineage>
        <taxon>Eukaryota</taxon>
        <taxon>Fungi</taxon>
        <taxon>Dikarya</taxon>
        <taxon>Ascomycota</taxon>
        <taxon>Pezizomycotina</taxon>
        <taxon>Eurotiomycetes</taxon>
        <taxon>Eurotiomycetidae</taxon>
        <taxon>Eurotiales</taxon>
        <taxon>Aspergillaceae</taxon>
        <taxon>Penicillium</taxon>
    </lineage>
</organism>
<feature type="transmembrane region" description="Helical" evidence="7">
    <location>
        <begin position="127"/>
        <end position="148"/>
    </location>
</feature>
<keyword evidence="3 7" id="KW-1133">Transmembrane helix</keyword>
<feature type="transmembrane region" description="Helical" evidence="7">
    <location>
        <begin position="173"/>
        <end position="194"/>
    </location>
</feature>
<accession>A0A1V6UXS9</accession>
<dbReference type="InterPro" id="IPR049326">
    <property type="entry name" value="Rhodopsin_dom_fungi"/>
</dbReference>
<evidence type="ECO:0000256" key="3">
    <source>
        <dbReference type="ARBA" id="ARBA00022989"/>
    </source>
</evidence>
<protein>
    <recommendedName>
        <fullName evidence="8">Rhodopsin domain-containing protein</fullName>
    </recommendedName>
</protein>
<proteinExistence type="inferred from homology"/>
<evidence type="ECO:0000256" key="1">
    <source>
        <dbReference type="ARBA" id="ARBA00004141"/>
    </source>
</evidence>
<feature type="domain" description="Rhodopsin" evidence="8">
    <location>
        <begin position="32"/>
        <end position="270"/>
    </location>
</feature>
<evidence type="ECO:0000259" key="8">
    <source>
        <dbReference type="Pfam" id="PF20684"/>
    </source>
</evidence>
<dbReference type="InterPro" id="IPR052337">
    <property type="entry name" value="SAT4-like"/>
</dbReference>
<evidence type="ECO:0000256" key="2">
    <source>
        <dbReference type="ARBA" id="ARBA00022692"/>
    </source>
</evidence>
<keyword evidence="10" id="KW-1185">Reference proteome</keyword>
<dbReference type="GO" id="GO:0016020">
    <property type="term" value="C:membrane"/>
    <property type="evidence" value="ECO:0007669"/>
    <property type="project" value="UniProtKB-SubCell"/>
</dbReference>
<evidence type="ECO:0000256" key="5">
    <source>
        <dbReference type="ARBA" id="ARBA00038359"/>
    </source>
</evidence>
<evidence type="ECO:0000256" key="7">
    <source>
        <dbReference type="SAM" id="Phobius"/>
    </source>
</evidence>
<dbReference type="PANTHER" id="PTHR33048">
    <property type="entry name" value="PTH11-LIKE INTEGRAL MEMBRANE PROTEIN (AFU_ORTHOLOGUE AFUA_5G11245)"/>
    <property type="match status" value="1"/>
</dbReference>
<keyword evidence="2 7" id="KW-0812">Transmembrane</keyword>
<dbReference type="PANTHER" id="PTHR33048:SF123">
    <property type="entry name" value="INTEGRAL MEMBRANE PROTEIN"/>
    <property type="match status" value="1"/>
</dbReference>
<comment type="similarity">
    <text evidence="5">Belongs to the SAT4 family.</text>
</comment>
<dbReference type="Pfam" id="PF20684">
    <property type="entry name" value="Fung_rhodopsin"/>
    <property type="match status" value="1"/>
</dbReference>